<feature type="domain" description="Peptidase M28" evidence="13">
    <location>
        <begin position="238"/>
        <end position="451"/>
    </location>
</feature>
<proteinExistence type="inferred from homology"/>
<keyword evidence="8 10" id="KW-0378">Hydrolase</keyword>
<comment type="similarity">
    <text evidence="2">Belongs to the peptidase M28 family. M28B subfamily.</text>
</comment>
<dbReference type="GO" id="GO:0006508">
    <property type="term" value="P:proteolysis"/>
    <property type="evidence" value="ECO:0007669"/>
    <property type="project" value="UniProtKB-KW"/>
</dbReference>
<evidence type="ECO:0000256" key="6">
    <source>
        <dbReference type="ARBA" id="ARBA00022723"/>
    </source>
</evidence>
<evidence type="ECO:0000256" key="1">
    <source>
        <dbReference type="ARBA" id="ARBA00001947"/>
    </source>
</evidence>
<dbReference type="PANTHER" id="PTHR12147:SF26">
    <property type="entry name" value="PEPTIDASE M28 DOMAIN-CONTAINING PROTEIN"/>
    <property type="match status" value="1"/>
</dbReference>
<evidence type="ECO:0000256" key="7">
    <source>
        <dbReference type="ARBA" id="ARBA00022729"/>
    </source>
</evidence>
<dbReference type="SUPFAM" id="SSF53187">
    <property type="entry name" value="Zn-dependent exopeptidases"/>
    <property type="match status" value="1"/>
</dbReference>
<evidence type="ECO:0000259" key="12">
    <source>
        <dbReference type="Pfam" id="PF02225"/>
    </source>
</evidence>
<keyword evidence="15" id="KW-1185">Reference proteome</keyword>
<name>A0AAD5YUC2_9AGAR</name>
<dbReference type="InterPro" id="IPR007484">
    <property type="entry name" value="Peptidase_M28"/>
</dbReference>
<dbReference type="GO" id="GO:0046872">
    <property type="term" value="F:metal ion binding"/>
    <property type="evidence" value="ECO:0007669"/>
    <property type="project" value="UniProtKB-KW"/>
</dbReference>
<dbReference type="Proteomes" id="UP001213000">
    <property type="component" value="Unassembled WGS sequence"/>
</dbReference>
<dbReference type="GO" id="GO:0004177">
    <property type="term" value="F:aminopeptidase activity"/>
    <property type="evidence" value="ECO:0007669"/>
    <property type="project" value="UniProtKB-KW"/>
</dbReference>
<evidence type="ECO:0000256" key="8">
    <source>
        <dbReference type="ARBA" id="ARBA00022801"/>
    </source>
</evidence>
<feature type="region of interest" description="Disordered" evidence="11">
    <location>
        <begin position="466"/>
        <end position="486"/>
    </location>
</feature>
<feature type="compositionally biased region" description="Polar residues" evidence="11">
    <location>
        <begin position="473"/>
        <end position="486"/>
    </location>
</feature>
<sequence>MLSQSLLALPLYLSSIFGLGWFDKLLITSEAYQSTITEQNLLEHAENLVQFSQIGGANTRVAGSVGHNATVDYIKSQLDATEFYDTYIQPFTYTYSRGNATLSVGSTIYKAGYFSYGPAGKANAPLVIVNNSGCAKNDFPADVAGRIALIIRGNCTFSDKVALSGAAGAAGAIIYNNQDGSLGSGTLSDVSNPLGPYVPAGGISGHDGQILVAAVQSGKEVIGNLIVNAIVQVRNTANVVATTKIGDHDNVITIGGHTDSVPEGPGINDNGSGSMAVLELARQLPNFKVNNAVRFGFWAGEEFGLLGAKHYAEHLSKEETSKIALYLNFDMLASPNFGYFVYDGDGKAFGVAGPAGSDHIEETFKDFFKSTNLQSAATKFDGRSDYAPFFDAGIATGGILTGAEELKDEAGVARWGGEVGVAYDKCYHQACDTMNNLDVTAWVHNTKGAAHAIAVYSNSLDGIPRPAEGRKPASQNLISPYAPQTA</sequence>
<evidence type="ECO:0000256" key="11">
    <source>
        <dbReference type="SAM" id="MobiDB-lite"/>
    </source>
</evidence>
<dbReference type="EMBL" id="JANIEX010000588">
    <property type="protein sequence ID" value="KAJ3565250.1"/>
    <property type="molecule type" value="Genomic_DNA"/>
</dbReference>
<evidence type="ECO:0000256" key="9">
    <source>
        <dbReference type="ARBA" id="ARBA00022833"/>
    </source>
</evidence>
<dbReference type="PANTHER" id="PTHR12147">
    <property type="entry name" value="METALLOPEPTIDASE M28 FAMILY MEMBER"/>
    <property type="match status" value="1"/>
</dbReference>
<keyword evidence="9 10" id="KW-0862">Zinc</keyword>
<organism evidence="14 15">
    <name type="scientific">Leucocoprinus birnbaumii</name>
    <dbReference type="NCBI Taxonomy" id="56174"/>
    <lineage>
        <taxon>Eukaryota</taxon>
        <taxon>Fungi</taxon>
        <taxon>Dikarya</taxon>
        <taxon>Basidiomycota</taxon>
        <taxon>Agaricomycotina</taxon>
        <taxon>Agaricomycetes</taxon>
        <taxon>Agaricomycetidae</taxon>
        <taxon>Agaricales</taxon>
        <taxon>Agaricineae</taxon>
        <taxon>Agaricaceae</taxon>
        <taxon>Leucocoprinus</taxon>
    </lineage>
</organism>
<evidence type="ECO:0000256" key="2">
    <source>
        <dbReference type="ARBA" id="ARBA00005634"/>
    </source>
</evidence>
<comment type="cofactor">
    <cofactor evidence="1">
        <name>Zn(2+)</name>
        <dbReference type="ChEBI" id="CHEBI:29105"/>
    </cofactor>
</comment>
<evidence type="ECO:0000256" key="5">
    <source>
        <dbReference type="ARBA" id="ARBA00022670"/>
    </source>
</evidence>
<dbReference type="Gene3D" id="3.40.630.10">
    <property type="entry name" value="Zn peptidases"/>
    <property type="match status" value="1"/>
</dbReference>
<dbReference type="FunFam" id="3.40.630.10:FF:000054">
    <property type="entry name" value="Peptide hydrolase"/>
    <property type="match status" value="1"/>
</dbReference>
<dbReference type="InterPro" id="IPR045175">
    <property type="entry name" value="M28_fam"/>
</dbReference>
<evidence type="ECO:0000313" key="14">
    <source>
        <dbReference type="EMBL" id="KAJ3565250.1"/>
    </source>
</evidence>
<evidence type="ECO:0000256" key="3">
    <source>
        <dbReference type="ARBA" id="ARBA00005957"/>
    </source>
</evidence>
<comment type="similarity">
    <text evidence="3">Belongs to the peptidase M28 family. M28A subfamily.</text>
</comment>
<comment type="caution">
    <text evidence="14">The sequence shown here is derived from an EMBL/GenBank/DDBJ whole genome shotgun (WGS) entry which is preliminary data.</text>
</comment>
<dbReference type="GO" id="GO:0008235">
    <property type="term" value="F:metalloexopeptidase activity"/>
    <property type="evidence" value="ECO:0007669"/>
    <property type="project" value="InterPro"/>
</dbReference>
<dbReference type="SUPFAM" id="SSF52025">
    <property type="entry name" value="PA domain"/>
    <property type="match status" value="1"/>
</dbReference>
<dbReference type="InterPro" id="IPR046450">
    <property type="entry name" value="PA_dom_sf"/>
</dbReference>
<keyword evidence="5 10" id="KW-0645">Protease</keyword>
<dbReference type="InterPro" id="IPR003137">
    <property type="entry name" value="PA_domain"/>
</dbReference>
<keyword evidence="4" id="KW-0031">Aminopeptidase</keyword>
<dbReference type="Pfam" id="PF02225">
    <property type="entry name" value="PA"/>
    <property type="match status" value="1"/>
</dbReference>
<accession>A0AAD5YUC2</accession>
<dbReference type="EC" id="3.4.-.-" evidence="10"/>
<keyword evidence="7" id="KW-0732">Signal</keyword>
<dbReference type="Pfam" id="PF04389">
    <property type="entry name" value="Peptidase_M28"/>
    <property type="match status" value="1"/>
</dbReference>
<dbReference type="InterPro" id="IPR041756">
    <property type="entry name" value="M28_SGAP-like"/>
</dbReference>
<dbReference type="Gene3D" id="3.50.30.30">
    <property type="match status" value="1"/>
</dbReference>
<evidence type="ECO:0000259" key="13">
    <source>
        <dbReference type="Pfam" id="PF04389"/>
    </source>
</evidence>
<evidence type="ECO:0000256" key="4">
    <source>
        <dbReference type="ARBA" id="ARBA00022438"/>
    </source>
</evidence>
<gene>
    <name evidence="14" type="ORF">NP233_g7753</name>
</gene>
<reference evidence="14" key="1">
    <citation type="submission" date="2022-07" db="EMBL/GenBank/DDBJ databases">
        <title>Genome Sequence of Leucocoprinus birnbaumii.</title>
        <authorList>
            <person name="Buettner E."/>
        </authorList>
    </citation>
    <scope>NUCLEOTIDE SEQUENCE</scope>
    <source>
        <strain evidence="14">VT141</strain>
    </source>
</reference>
<evidence type="ECO:0000256" key="10">
    <source>
        <dbReference type="RuleBase" id="RU361240"/>
    </source>
</evidence>
<keyword evidence="6 10" id="KW-0479">Metal-binding</keyword>
<protein>
    <recommendedName>
        <fullName evidence="10">Peptide hydrolase</fullName>
        <ecNumber evidence="10">3.4.-.-</ecNumber>
    </recommendedName>
</protein>
<dbReference type="CDD" id="cd03876">
    <property type="entry name" value="M28_SGAP_like"/>
    <property type="match status" value="1"/>
</dbReference>
<feature type="domain" description="PA" evidence="12">
    <location>
        <begin position="123"/>
        <end position="211"/>
    </location>
</feature>
<dbReference type="AlphaFoldDB" id="A0AAD5YUC2"/>
<dbReference type="CDD" id="cd02130">
    <property type="entry name" value="PA_ScAPY_like"/>
    <property type="match status" value="1"/>
</dbReference>
<evidence type="ECO:0000313" key="15">
    <source>
        <dbReference type="Proteomes" id="UP001213000"/>
    </source>
</evidence>